<keyword evidence="5" id="KW-1185">Reference proteome</keyword>
<reference evidence="4 5" key="1">
    <citation type="journal article" date="2011" name="Syst. Appl. Microbiol.">
        <title>Defluviimonas denitrificans gen. nov., sp. nov., and Pararhodobacter aggregans gen. nov., sp. nov., non-phototrophic Rhodobacteraceae from the biofilter of a marine aquaculture.</title>
        <authorList>
            <person name="Foesel B.U."/>
            <person name="Drake H.L."/>
            <person name="Schramm A."/>
        </authorList>
    </citation>
    <scope>NUCLEOTIDE SEQUENCE [LARGE SCALE GENOMIC DNA]</scope>
    <source>
        <strain evidence="4 5">D1-19</strain>
    </source>
</reference>
<organism evidence="4 5">
    <name type="scientific">Pararhodobacter aggregans</name>
    <dbReference type="NCBI Taxonomy" id="404875"/>
    <lineage>
        <taxon>Bacteria</taxon>
        <taxon>Pseudomonadati</taxon>
        <taxon>Pseudomonadota</taxon>
        <taxon>Alphaproteobacteria</taxon>
        <taxon>Rhodobacterales</taxon>
        <taxon>Paracoccaceae</taxon>
        <taxon>Pararhodobacter</taxon>
    </lineage>
</organism>
<accession>A0A2T7UV44</accession>
<evidence type="ECO:0000256" key="1">
    <source>
        <dbReference type="RuleBase" id="RU369079"/>
    </source>
</evidence>
<dbReference type="Pfam" id="PF06808">
    <property type="entry name" value="DctM"/>
    <property type="match status" value="1"/>
</dbReference>
<feature type="region of interest" description="Disordered" evidence="2">
    <location>
        <begin position="87"/>
        <end position="106"/>
    </location>
</feature>
<comment type="function">
    <text evidence="1">Part of the tripartite ATP-independent periplasmic (TRAP) transport system.</text>
</comment>
<proteinExistence type="predicted"/>
<comment type="subcellular location">
    <subcellularLocation>
        <location evidence="1">Cell inner membrane</location>
        <topology evidence="1">Multi-pass membrane protein</topology>
    </subcellularLocation>
</comment>
<name>A0A2T7UV44_9RHOB</name>
<dbReference type="Proteomes" id="UP000244810">
    <property type="component" value="Unassembled WGS sequence"/>
</dbReference>
<comment type="caution">
    <text evidence="4">The sequence shown here is derived from an EMBL/GenBank/DDBJ whole genome shotgun (WGS) entry which is preliminary data.</text>
</comment>
<sequence>MTLVAQKMIDGLKNDLLRSLPVLGMATAILGWMRGGLGPVAVGACTIVASISGSGVTTALAMSAHGDVFFGISGLTAGTGNAAFPAARSQSSTADDRGHGPSCHRPCRTGGRSRWNFCHGHDKTAWRFGRDVTGSHFQ</sequence>
<dbReference type="RefSeq" id="WP_107750664.1">
    <property type="nucleotide sequence ID" value="NZ_QDDR01000002.1"/>
</dbReference>
<dbReference type="GO" id="GO:0022857">
    <property type="term" value="F:transmembrane transporter activity"/>
    <property type="evidence" value="ECO:0007669"/>
    <property type="project" value="UniProtKB-UniRule"/>
</dbReference>
<gene>
    <name evidence="4" type="ORF">DDE23_05135</name>
</gene>
<dbReference type="EMBL" id="QDDR01000002">
    <property type="protein sequence ID" value="PVE48448.1"/>
    <property type="molecule type" value="Genomic_DNA"/>
</dbReference>
<dbReference type="InterPro" id="IPR010656">
    <property type="entry name" value="DctM"/>
</dbReference>
<evidence type="ECO:0000256" key="2">
    <source>
        <dbReference type="SAM" id="MobiDB-lite"/>
    </source>
</evidence>
<evidence type="ECO:0000313" key="5">
    <source>
        <dbReference type="Proteomes" id="UP000244810"/>
    </source>
</evidence>
<feature type="domain" description="TRAP C4-dicarboxylate transport system permease DctM subunit" evidence="3">
    <location>
        <begin position="24"/>
        <end position="64"/>
    </location>
</feature>
<evidence type="ECO:0000259" key="3">
    <source>
        <dbReference type="Pfam" id="PF06808"/>
    </source>
</evidence>
<keyword evidence="1" id="KW-0813">Transport</keyword>
<keyword evidence="1" id="KW-0472">Membrane</keyword>
<dbReference type="GO" id="GO:0005886">
    <property type="term" value="C:plasma membrane"/>
    <property type="evidence" value="ECO:0007669"/>
    <property type="project" value="UniProtKB-SubCell"/>
</dbReference>
<evidence type="ECO:0000313" key="4">
    <source>
        <dbReference type="EMBL" id="PVE48448.1"/>
    </source>
</evidence>
<protein>
    <recommendedName>
        <fullName evidence="3">TRAP C4-dicarboxylate transport system permease DctM subunit domain-containing protein</fullName>
    </recommendedName>
</protein>
<dbReference type="AlphaFoldDB" id="A0A2T7UV44"/>
<keyword evidence="1" id="KW-1003">Cell membrane</keyword>
<keyword evidence="1" id="KW-0997">Cell inner membrane</keyword>